<gene>
    <name evidence="2" type="ORF">LMG26845_05917</name>
</gene>
<organism evidence="2 3">
    <name type="scientific">Achromobacter insuavis</name>
    <dbReference type="NCBI Taxonomy" id="1287735"/>
    <lineage>
        <taxon>Bacteria</taxon>
        <taxon>Pseudomonadati</taxon>
        <taxon>Pseudomonadota</taxon>
        <taxon>Betaproteobacteria</taxon>
        <taxon>Burkholderiales</taxon>
        <taxon>Alcaligenaceae</taxon>
        <taxon>Achromobacter</taxon>
    </lineage>
</organism>
<name>A0A6J5BQG3_9BURK</name>
<dbReference type="AntiFam" id="ANF00201">
    <property type="entry name" value="Shadow ORF (opposite gacS)"/>
</dbReference>
<dbReference type="EMBL" id="CADIJR010000120">
    <property type="protein sequence ID" value="CAB3713649.1"/>
    <property type="molecule type" value="Genomic_DNA"/>
</dbReference>
<evidence type="ECO:0000256" key="1">
    <source>
        <dbReference type="SAM" id="MobiDB-lite"/>
    </source>
</evidence>
<accession>A0A6J5BQG3</accession>
<sequence>MLAVAAAVGLAEGLENQFLLVGRHADAGVLHGERQHVARRARDLERHGALLGELEGVGQQVLQHLAQPLRIGVQRRRHVGGDVQFQRQALVLRDRPQRIQQPFQRRRDGHGLDFHGGLAGLDLGQVEDVVDQRQQVAARFVDGLRVLDLVRAQVARLVLGQQLGQDQRRIQRGAQLVAHVGQELALVLAGLRQQPRLVGQRALHPQQLLGLALQADVGLLELGLLHFHARLRFLQDAALLLQLFVADAQLFLLGLQFFRLALGLGQQRFEARAVQAGADRGGQHFGGAFQQAAFALADGVVEAQLDHGIDPLVLHGGRQDQFGRVGAAGGRGDLEVAGRHIAQVQQLARAGGLPDQSLRGGNLLRQALGRQGVAAKQFKVVAAVGDDVAGADAGVQVVRQVVQRALADLVQAMVAAQAQAQAREAGRDPGLARLGAVFADGHAGRRQDQRQQQQRSAPGIEGRGGRGRRPGLAFLLDLAQLARVQVGDQVAQAVHRILAGVGAHHRHGAFHVAGLAHFDGLAQFGQFLLGDAGDVVDDAALCRIAGRRFLYHLETLFDQRHRPQVRLQVGGVARQQIAALADLGILERRVEQAELAHRLGGAVHGLDRAGPRLRRTHVDEGDEQGGQRRHHEAGDQGARKGVAAGGLLRIRHENGLRFRGKGGARGGDGVDDYRDAL</sequence>
<evidence type="ECO:0008006" key="4">
    <source>
        <dbReference type="Google" id="ProtNLM"/>
    </source>
</evidence>
<dbReference type="Proteomes" id="UP000507979">
    <property type="component" value="Unassembled WGS sequence"/>
</dbReference>
<dbReference type="AlphaFoldDB" id="A0A6J5BQG3"/>
<protein>
    <recommendedName>
        <fullName evidence="4">NAD-specific glutamate dehydrogenase</fullName>
    </recommendedName>
</protein>
<feature type="region of interest" description="Disordered" evidence="1">
    <location>
        <begin position="658"/>
        <end position="677"/>
    </location>
</feature>
<evidence type="ECO:0000313" key="3">
    <source>
        <dbReference type="Proteomes" id="UP000507979"/>
    </source>
</evidence>
<reference evidence="2 3" key="1">
    <citation type="submission" date="2020-04" db="EMBL/GenBank/DDBJ databases">
        <authorList>
            <person name="De Canck E."/>
        </authorList>
    </citation>
    <scope>NUCLEOTIDE SEQUENCE [LARGE SCALE GENOMIC DNA]</scope>
    <source>
        <strain evidence="2 3">LMG 26845</strain>
    </source>
</reference>
<feature type="region of interest" description="Disordered" evidence="1">
    <location>
        <begin position="610"/>
        <end position="641"/>
    </location>
</feature>
<keyword evidence="3" id="KW-1185">Reference proteome</keyword>
<feature type="region of interest" description="Disordered" evidence="1">
    <location>
        <begin position="442"/>
        <end position="468"/>
    </location>
</feature>
<proteinExistence type="predicted"/>
<evidence type="ECO:0000313" key="2">
    <source>
        <dbReference type="EMBL" id="CAB3713649.1"/>
    </source>
</evidence>